<sequence>MSQEEKVKKVLVLPGDKVEGIKQAQNIYLFDYNGEKRAAVAGLLDIKDEGASFVPLKGFYFPNEGDIVIGLVTSHAAANWFLDINSPYQATLSIQDFFGVKQGGQVPDDPFTYLKIGDYVKARIVAFDRVRSPALTVQDKGLGRITEGTVVTVRPVKVPRIIGKKGSMIETIKSASGCDVFVAVNGRVHITCQNEILQEIVAEAIKMIETQSHTTGLTARVKQFIEEERRVRGV</sequence>
<dbReference type="PANTHER" id="PTHR21321">
    <property type="entry name" value="PNAS-3 RELATED"/>
    <property type="match status" value="1"/>
</dbReference>
<dbReference type="NCBIfam" id="NF003181">
    <property type="entry name" value="PRK04163.1-1"/>
    <property type="match status" value="1"/>
</dbReference>
<dbReference type="SMART" id="SM00316">
    <property type="entry name" value="S1"/>
    <property type="match status" value="1"/>
</dbReference>
<keyword evidence="8" id="KW-1185">Reference proteome</keyword>
<evidence type="ECO:0000313" key="7">
    <source>
        <dbReference type="EMBL" id="ADL19544.1"/>
    </source>
</evidence>
<dbReference type="AlphaFoldDB" id="D9Q2K6"/>
<name>D9Q2K6_ACIS3</name>
<dbReference type="InterPro" id="IPR004088">
    <property type="entry name" value="KH_dom_type_1"/>
</dbReference>
<dbReference type="GO" id="GO:0000178">
    <property type="term" value="C:exosome (RNase complex)"/>
    <property type="evidence" value="ECO:0007669"/>
    <property type="project" value="UniProtKB-KW"/>
</dbReference>
<protein>
    <recommendedName>
        <fullName evidence="5">Exosome complex component Rrp4</fullName>
    </recommendedName>
</protein>
<dbReference type="SUPFAM" id="SSF50249">
    <property type="entry name" value="Nucleic acid-binding proteins"/>
    <property type="match status" value="1"/>
</dbReference>
<reference evidence="7 8" key="1">
    <citation type="journal article" date="2010" name="Appl. Environ. Microbiol.">
        <title>The genome sequence of the crenarchaeon Acidilobus saccharovorans supports a new order, Acidilobales, and suggests an important ecological role in terrestrial acidic hot springs.</title>
        <authorList>
            <person name="Mardanov A.V."/>
            <person name="Svetlitchnyi V.A."/>
            <person name="Beletsky A.V."/>
            <person name="Prokofeva M.I."/>
            <person name="Bonch-Osmolovskaya E.A."/>
            <person name="Ravin N.V."/>
            <person name="Skryabin K.G."/>
        </authorList>
    </citation>
    <scope>NUCLEOTIDE SEQUENCE [LARGE SCALE GENOMIC DNA]</scope>
    <source>
        <strain evidence="8">DSM 16705 / JCM 18335 / VKM B-2471 / 345-15</strain>
    </source>
</reference>
<dbReference type="InterPro" id="IPR036612">
    <property type="entry name" value="KH_dom_type_1_sf"/>
</dbReference>
<dbReference type="STRING" id="666510.ASAC_1139"/>
<evidence type="ECO:0000313" key="8">
    <source>
        <dbReference type="Proteomes" id="UP000000346"/>
    </source>
</evidence>
<dbReference type="InterPro" id="IPR012340">
    <property type="entry name" value="NA-bd_OB-fold"/>
</dbReference>
<dbReference type="InterPro" id="IPR026699">
    <property type="entry name" value="Exosome_RNA_bind1/RRP40/RRP4"/>
</dbReference>
<dbReference type="InterPro" id="IPR004087">
    <property type="entry name" value="KH_dom"/>
</dbReference>
<evidence type="ECO:0000256" key="5">
    <source>
        <dbReference type="HAMAP-Rule" id="MF_00623"/>
    </source>
</evidence>
<dbReference type="InParanoid" id="D9Q2K6"/>
<dbReference type="GeneID" id="9499390"/>
<dbReference type="OrthoDB" id="35160at2157"/>
<dbReference type="GO" id="GO:0008143">
    <property type="term" value="F:poly(A) binding"/>
    <property type="evidence" value="ECO:0007669"/>
    <property type="project" value="InterPro"/>
</dbReference>
<comment type="function">
    <text evidence="5">Non-catalytic component of the exosome, which is a complex involved in RNA degradation. Increases the RNA binding and the efficiency of RNA degradation. Confers strong poly(A) specificity to the exosome.</text>
</comment>
<dbReference type="EMBL" id="CP001742">
    <property type="protein sequence ID" value="ADL19544.1"/>
    <property type="molecule type" value="Genomic_DNA"/>
</dbReference>
<dbReference type="InterPro" id="IPR048565">
    <property type="entry name" value="S1_RRP4"/>
</dbReference>
<accession>D9Q2K6</accession>
<keyword evidence="4 5" id="KW-0694">RNA-binding</keyword>
<dbReference type="PANTHER" id="PTHR21321:SF4">
    <property type="entry name" value="EXOSOME COMPLEX COMPONENT RRP4"/>
    <property type="match status" value="1"/>
</dbReference>
<organism evidence="7 8">
    <name type="scientific">Acidilobus saccharovorans (strain DSM 16705 / JCM 18335 / VKM B-2471 / 345-15)</name>
    <dbReference type="NCBI Taxonomy" id="666510"/>
    <lineage>
        <taxon>Archaea</taxon>
        <taxon>Thermoproteota</taxon>
        <taxon>Thermoprotei</taxon>
        <taxon>Acidilobales</taxon>
        <taxon>Acidilobaceae</taxon>
        <taxon>Acidilobus</taxon>
    </lineage>
</organism>
<evidence type="ECO:0000256" key="1">
    <source>
        <dbReference type="ARBA" id="ARBA00009155"/>
    </source>
</evidence>
<dbReference type="InterPro" id="IPR023474">
    <property type="entry name" value="Rrp4"/>
</dbReference>
<dbReference type="GO" id="GO:0000467">
    <property type="term" value="P:exonucleolytic trimming to generate mature 3'-end of 5.8S rRNA from tricistronic rRNA transcript (SSU-rRNA, 5.8S rRNA, LSU-rRNA)"/>
    <property type="evidence" value="ECO:0007669"/>
    <property type="project" value="TreeGrafter"/>
</dbReference>
<dbReference type="eggNOG" id="arCOG00678">
    <property type="taxonomic scope" value="Archaea"/>
</dbReference>
<dbReference type="HAMAP" id="MF_00623">
    <property type="entry name" value="Exosome_Rrp4"/>
    <property type="match status" value="1"/>
</dbReference>
<dbReference type="PROSITE" id="PS50126">
    <property type="entry name" value="S1"/>
    <property type="match status" value="1"/>
</dbReference>
<comment type="subcellular location">
    <subcellularLocation>
        <location evidence="5">Cytoplasm</location>
    </subcellularLocation>
</comment>
<dbReference type="KEGG" id="asc:ASAC_1139"/>
<dbReference type="Proteomes" id="UP000000346">
    <property type="component" value="Chromosome"/>
</dbReference>
<dbReference type="GO" id="GO:0071051">
    <property type="term" value="P:poly(A)-dependent snoRNA 3'-end processing"/>
    <property type="evidence" value="ECO:0007669"/>
    <property type="project" value="TreeGrafter"/>
</dbReference>
<comment type="subunit">
    <text evidence="5">Component of the archaeal exosome complex. Forms a trimer of Rrp4 and/or Csl4 subunits. The trimer associates with an hexameric ring-like arrangement composed of 3 Rrp41-Rrp42 heterodimers.</text>
</comment>
<dbReference type="CDD" id="cd05789">
    <property type="entry name" value="S1_Rrp4"/>
    <property type="match status" value="1"/>
</dbReference>
<dbReference type="PROSITE" id="PS50084">
    <property type="entry name" value="KH_TYPE_1"/>
    <property type="match status" value="1"/>
</dbReference>
<dbReference type="RefSeq" id="WP_013267056.1">
    <property type="nucleotide sequence ID" value="NC_014374.1"/>
</dbReference>
<dbReference type="SUPFAM" id="SSF54791">
    <property type="entry name" value="Eukaryotic type KH-domain (KH-domain type I)"/>
    <property type="match status" value="1"/>
</dbReference>
<dbReference type="Gene3D" id="2.40.50.140">
    <property type="entry name" value="Nucleic acid-binding proteins"/>
    <property type="match status" value="1"/>
</dbReference>
<dbReference type="CDD" id="cd22524">
    <property type="entry name" value="KH-I_Rrp4_prokar"/>
    <property type="match status" value="1"/>
</dbReference>
<dbReference type="GO" id="GO:0071034">
    <property type="term" value="P:CUT catabolic process"/>
    <property type="evidence" value="ECO:0007669"/>
    <property type="project" value="TreeGrafter"/>
</dbReference>
<keyword evidence="3 5" id="KW-0271">Exosome</keyword>
<dbReference type="GO" id="GO:0005737">
    <property type="term" value="C:cytoplasm"/>
    <property type="evidence" value="ECO:0007669"/>
    <property type="project" value="UniProtKB-SubCell"/>
</dbReference>
<dbReference type="InterPro" id="IPR003029">
    <property type="entry name" value="S1_domain"/>
</dbReference>
<dbReference type="Pfam" id="PF21262">
    <property type="entry name" value="RRP40_S1"/>
    <property type="match status" value="1"/>
</dbReference>
<dbReference type="FunCoup" id="D9Q2K6">
    <property type="interactions" value="134"/>
</dbReference>
<gene>
    <name evidence="5" type="primary">rrp4</name>
    <name evidence="7" type="ordered locus">ASAC_1139</name>
</gene>
<evidence type="ECO:0000256" key="2">
    <source>
        <dbReference type="ARBA" id="ARBA00022490"/>
    </source>
</evidence>
<dbReference type="Gene3D" id="3.30.1370.10">
    <property type="entry name" value="K Homology domain, type 1"/>
    <property type="match status" value="1"/>
</dbReference>
<dbReference type="HOGENOM" id="CLU_071769_0_0_2"/>
<keyword evidence="2 5" id="KW-0963">Cytoplasm</keyword>
<dbReference type="Pfam" id="PF15985">
    <property type="entry name" value="KH_6"/>
    <property type="match status" value="1"/>
</dbReference>
<comment type="similarity">
    <text evidence="1 5">Belongs to the RRP4 family.</text>
</comment>
<proteinExistence type="inferred from homology"/>
<dbReference type="GO" id="GO:0034475">
    <property type="term" value="P:U4 snRNA 3'-end processing"/>
    <property type="evidence" value="ECO:0007669"/>
    <property type="project" value="TreeGrafter"/>
</dbReference>
<evidence type="ECO:0000256" key="3">
    <source>
        <dbReference type="ARBA" id="ARBA00022835"/>
    </source>
</evidence>
<evidence type="ECO:0000256" key="4">
    <source>
        <dbReference type="ARBA" id="ARBA00022884"/>
    </source>
</evidence>
<dbReference type="SMART" id="SM00322">
    <property type="entry name" value="KH"/>
    <property type="match status" value="1"/>
</dbReference>
<evidence type="ECO:0000259" key="6">
    <source>
        <dbReference type="PROSITE" id="PS50126"/>
    </source>
</evidence>
<feature type="domain" description="S1 motif" evidence="6">
    <location>
        <begin position="65"/>
        <end position="140"/>
    </location>
</feature>